<keyword evidence="1" id="KW-0812">Transmembrane</keyword>
<keyword evidence="1" id="KW-1133">Transmembrane helix</keyword>
<organism evidence="2 3">
    <name type="scientific">Streptomyces hoynatensis</name>
    <dbReference type="NCBI Taxonomy" id="1141874"/>
    <lineage>
        <taxon>Bacteria</taxon>
        <taxon>Bacillati</taxon>
        <taxon>Actinomycetota</taxon>
        <taxon>Actinomycetes</taxon>
        <taxon>Kitasatosporales</taxon>
        <taxon>Streptomycetaceae</taxon>
        <taxon>Streptomyces</taxon>
    </lineage>
</organism>
<name>A0A3A9YT01_9ACTN</name>
<accession>A0A3A9YT01</accession>
<gene>
    <name evidence="2" type="ORF">D7294_24825</name>
</gene>
<feature type="transmembrane region" description="Helical" evidence="1">
    <location>
        <begin position="156"/>
        <end position="175"/>
    </location>
</feature>
<keyword evidence="3" id="KW-1185">Reference proteome</keyword>
<evidence type="ECO:0000313" key="3">
    <source>
        <dbReference type="Proteomes" id="UP000272474"/>
    </source>
</evidence>
<proteinExistence type="predicted"/>
<reference evidence="2 3" key="1">
    <citation type="journal article" date="2014" name="Int. J. Syst. Evol. Microbiol.">
        <title>Streptomyces hoynatensis sp. nov., isolated from deep marine sediment.</title>
        <authorList>
            <person name="Veyisoglu A."/>
            <person name="Sahin N."/>
        </authorList>
    </citation>
    <scope>NUCLEOTIDE SEQUENCE [LARGE SCALE GENOMIC DNA]</scope>
    <source>
        <strain evidence="2 3">KCTC 29097</strain>
    </source>
</reference>
<comment type="caution">
    <text evidence="2">The sequence shown here is derived from an EMBL/GenBank/DDBJ whole genome shotgun (WGS) entry which is preliminary data.</text>
</comment>
<dbReference type="AlphaFoldDB" id="A0A3A9YT01"/>
<feature type="transmembrane region" description="Helical" evidence="1">
    <location>
        <begin position="83"/>
        <end position="108"/>
    </location>
</feature>
<evidence type="ECO:0000313" key="2">
    <source>
        <dbReference type="EMBL" id="RKN38386.1"/>
    </source>
</evidence>
<protein>
    <submittedName>
        <fullName evidence="2">ABC transporter</fullName>
    </submittedName>
</protein>
<dbReference type="EMBL" id="RBAL01000018">
    <property type="protein sequence ID" value="RKN38386.1"/>
    <property type="molecule type" value="Genomic_DNA"/>
</dbReference>
<dbReference type="Proteomes" id="UP000272474">
    <property type="component" value="Unassembled WGS sequence"/>
</dbReference>
<keyword evidence="1" id="KW-0472">Membrane</keyword>
<feature type="transmembrane region" description="Helical" evidence="1">
    <location>
        <begin position="128"/>
        <end position="147"/>
    </location>
</feature>
<sequence>MAVLVRYDAALLLRSHRALAPLVLYAALLGIGVQSGQPVLDSLGFAAAALLPVAAWLTRTCLTVEPPAARDCVVAAAGPARTHLASLVTALLASLAPGTVAVCLVALISDPHGADHRTEVPRGPAAAAGLLAMVACALLGLVIGALAGRPLLRGRAASLAATVAGAVLFLVAGASPANAAVGSLVGGSQDGTTRWPLLPCAAALLVAAAAVALACRLARRR</sequence>
<evidence type="ECO:0000256" key="1">
    <source>
        <dbReference type="SAM" id="Phobius"/>
    </source>
</evidence>
<feature type="transmembrane region" description="Helical" evidence="1">
    <location>
        <begin position="195"/>
        <end position="215"/>
    </location>
</feature>